<dbReference type="Gene3D" id="3.40.50.880">
    <property type="match status" value="1"/>
</dbReference>
<dbReference type="InterPro" id="IPR004484">
    <property type="entry name" value="CbiA/CobB_synth"/>
</dbReference>
<keyword evidence="6 7" id="KW-0315">Glutamine amidotransferase</keyword>
<accession>A0A1M5WC59</accession>
<evidence type="ECO:0000256" key="2">
    <source>
        <dbReference type="ARBA" id="ARBA00022598"/>
    </source>
</evidence>
<dbReference type="HAMAP" id="MF_00027">
    <property type="entry name" value="CobB_CbiA"/>
    <property type="match status" value="1"/>
</dbReference>
<evidence type="ECO:0000256" key="6">
    <source>
        <dbReference type="ARBA" id="ARBA00022962"/>
    </source>
</evidence>
<evidence type="ECO:0000256" key="3">
    <source>
        <dbReference type="ARBA" id="ARBA00022741"/>
    </source>
</evidence>
<dbReference type="Pfam" id="PF01656">
    <property type="entry name" value="CbiA"/>
    <property type="match status" value="1"/>
</dbReference>
<organism evidence="10 11">
    <name type="scientific">Desulfosporosinus lacus DSM 15449</name>
    <dbReference type="NCBI Taxonomy" id="1121420"/>
    <lineage>
        <taxon>Bacteria</taxon>
        <taxon>Bacillati</taxon>
        <taxon>Bacillota</taxon>
        <taxon>Clostridia</taxon>
        <taxon>Eubacteriales</taxon>
        <taxon>Desulfitobacteriaceae</taxon>
        <taxon>Desulfosporosinus</taxon>
    </lineage>
</organism>
<dbReference type="Pfam" id="PF07685">
    <property type="entry name" value="GATase_3"/>
    <property type="match status" value="1"/>
</dbReference>
<evidence type="ECO:0000256" key="5">
    <source>
        <dbReference type="ARBA" id="ARBA00022842"/>
    </source>
</evidence>
<keyword evidence="7" id="KW-0169">Cobalamin biosynthesis</keyword>
<reference evidence="11" key="1">
    <citation type="submission" date="2016-11" db="EMBL/GenBank/DDBJ databases">
        <authorList>
            <person name="Varghese N."/>
            <person name="Submissions S."/>
        </authorList>
    </citation>
    <scope>NUCLEOTIDE SEQUENCE [LARGE SCALE GENOMIC DNA]</scope>
    <source>
        <strain evidence="11">DSM 15449</strain>
    </source>
</reference>
<dbReference type="EMBL" id="FQXJ01000005">
    <property type="protein sequence ID" value="SHH85095.1"/>
    <property type="molecule type" value="Genomic_DNA"/>
</dbReference>
<dbReference type="AlphaFoldDB" id="A0A1M5WC59"/>
<dbReference type="STRING" id="1121420.SAMN02746098_01552"/>
<keyword evidence="3 7" id="KW-0547">Nucleotide-binding</keyword>
<dbReference type="PROSITE" id="PS51274">
    <property type="entry name" value="GATASE_COBBQ"/>
    <property type="match status" value="1"/>
</dbReference>
<feature type="site" description="Increases nucleophilicity of active site Cys" evidence="7">
    <location>
        <position position="505"/>
    </location>
</feature>
<name>A0A1M5WC59_9FIRM</name>
<dbReference type="SUPFAM" id="SSF52540">
    <property type="entry name" value="P-loop containing nucleoside triphosphate hydrolases"/>
    <property type="match status" value="1"/>
</dbReference>
<dbReference type="InterPro" id="IPR002586">
    <property type="entry name" value="CobQ/CobB/MinD/ParA_Nub-bd_dom"/>
</dbReference>
<dbReference type="Gene3D" id="3.40.50.300">
    <property type="entry name" value="P-loop containing nucleotide triphosphate hydrolases"/>
    <property type="match status" value="1"/>
</dbReference>
<dbReference type="CDD" id="cd03130">
    <property type="entry name" value="GATase1_CobB"/>
    <property type="match status" value="1"/>
</dbReference>
<comment type="function">
    <text evidence="7">Catalyzes the ATP-dependent amidation of the two carboxylate groups at positions a and c of cobyrinate, using either L-glutamine or ammonia as the nitrogen source.</text>
</comment>
<comment type="miscellaneous">
    <text evidence="7">The a and c carboxylates of cobyrinate are activated for nucleophilic attack via formation of a phosphorylated intermediate by ATP. CbiA catalyzes first the amidation of the c-carboxylate, and then that of the a-carboxylate.</text>
</comment>
<dbReference type="GO" id="GO:0009236">
    <property type="term" value="P:cobalamin biosynthetic process"/>
    <property type="evidence" value="ECO:0007669"/>
    <property type="project" value="UniProtKB-UniRule"/>
</dbReference>
<comment type="similarity">
    <text evidence="7">Belongs to the CobB/CbiA family.</text>
</comment>
<keyword evidence="4 7" id="KW-0067">ATP-binding</keyword>
<dbReference type="NCBIfam" id="TIGR00379">
    <property type="entry name" value="cobB"/>
    <property type="match status" value="1"/>
</dbReference>
<evidence type="ECO:0000313" key="11">
    <source>
        <dbReference type="Proteomes" id="UP000183954"/>
    </source>
</evidence>
<dbReference type="SUPFAM" id="SSF52317">
    <property type="entry name" value="Class I glutamine amidotransferase-like"/>
    <property type="match status" value="1"/>
</dbReference>
<keyword evidence="11" id="KW-1185">Reference proteome</keyword>
<gene>
    <name evidence="7" type="primary">cbiA</name>
    <name evidence="10" type="ORF">SAMN02746098_01552</name>
</gene>
<dbReference type="GO" id="GO:0005524">
    <property type="term" value="F:ATP binding"/>
    <property type="evidence" value="ECO:0007669"/>
    <property type="project" value="UniProtKB-UniRule"/>
</dbReference>
<comment type="domain">
    <text evidence="7">Comprises of two domains. The C-terminal domain contains the binding site for glutamine and catalyzes the hydrolysis of this substrate to glutamate and ammonia. The N-terminal domain is anticipated to bind ATP and cobyrinate and catalyzes the ultimate synthesis of the diamide product. The ammonia produced via the glutaminase domain is probably translocated to the adjacent domain via a molecular tunnel, where it reacts with an activated intermediate.</text>
</comment>
<feature type="domain" description="CobB/CobQ-like glutamine amidotransferase" evidence="9">
    <location>
        <begin position="319"/>
        <end position="509"/>
    </location>
</feature>
<sequence length="538" mass="59269">MPDVPVSADSYLHYGDGFQGGQFYLYSIQPHSEIGLAYSLLNKISKKGVGIMLSLSLNEQNIKNVPRLVIGAPQGRSGKTTFTLGLLRAFARQGMAVQPFKKGPDYIDASWHTAAAGYTCRNLDSFFMKRNQICKSIFDQSVEKNITIIEGAMGLYDGLDLQGSSSTAEIAKVTRTPVLFVVDATRMTRSIAAMVMGYQHFDPDVQIVGVVLNKVARVRHEKMAREAIEEFCNIPVVGAIPKDVNLCIPDRHLGLVTKGEFDETDKLLDYFADVISEHVDLDKILTLARSAPELPSCSESIVPNLTVEYSLKNRGLKPKIGIIQDAAFSFYYPENIEALKGLGAEVVPISALSDNQLPGDLDGLYIGGGFPEVFAAKLEENETLRGDIRIAGENGLPIYAECGGLMYLGRSIRTSSQNFEMVGLLPFDTQMEGKPQGHGYTIMETNPDQSWFEEKAEIKGHEFHNSKVINLAPHVKFGLIVKRGHGIDGQHDGICYKNVFAAYNHIHALGCPEWAEGMINIAVNYHMSKWTQADKLLS</sequence>
<dbReference type="GO" id="GO:0042242">
    <property type="term" value="F:cobyrinic acid a,c-diamide synthase activity"/>
    <property type="evidence" value="ECO:0007669"/>
    <property type="project" value="UniProtKB-UniRule"/>
</dbReference>
<dbReference type="PANTHER" id="PTHR43873">
    <property type="entry name" value="COBYRINATE A,C-DIAMIDE SYNTHASE"/>
    <property type="match status" value="1"/>
</dbReference>
<dbReference type="PANTHER" id="PTHR43873:SF1">
    <property type="entry name" value="COBYRINATE A,C-DIAMIDE SYNTHASE"/>
    <property type="match status" value="1"/>
</dbReference>
<keyword evidence="2 7" id="KW-0436">Ligase</keyword>
<evidence type="ECO:0000256" key="7">
    <source>
        <dbReference type="HAMAP-Rule" id="MF_00027"/>
    </source>
</evidence>
<comment type="catalytic activity">
    <reaction evidence="7">
        <text>cob(II)yrinate + 2 L-glutamine + 2 ATP + 2 H2O = cob(II)yrinate a,c diamide + 2 L-glutamate + 2 ADP + 2 phosphate + 2 H(+)</text>
        <dbReference type="Rhea" id="RHEA:26289"/>
        <dbReference type="ChEBI" id="CHEBI:15377"/>
        <dbReference type="ChEBI" id="CHEBI:15378"/>
        <dbReference type="ChEBI" id="CHEBI:29985"/>
        <dbReference type="ChEBI" id="CHEBI:30616"/>
        <dbReference type="ChEBI" id="CHEBI:43474"/>
        <dbReference type="ChEBI" id="CHEBI:58359"/>
        <dbReference type="ChEBI" id="CHEBI:58537"/>
        <dbReference type="ChEBI" id="CHEBI:58894"/>
        <dbReference type="ChEBI" id="CHEBI:456216"/>
        <dbReference type="EC" id="6.3.5.11"/>
    </reaction>
</comment>
<comment type="pathway">
    <text evidence="7">Cofactor biosynthesis; adenosylcobalamin biosynthesis; cob(II)yrinate a,c-diamide from sirohydrochlorin (anaerobic route): step 10/10.</text>
</comment>
<dbReference type="UniPathway" id="UPA00148">
    <property type="reaction ID" value="UER00231"/>
</dbReference>
<protein>
    <recommendedName>
        <fullName evidence="7">Cobyrinate a,c-diamide synthase</fullName>
        <ecNumber evidence="7">6.3.5.11</ecNumber>
    </recommendedName>
    <alternativeName>
        <fullName evidence="7">Cobyrinic acid a,c-diamide synthetase</fullName>
    </alternativeName>
</protein>
<evidence type="ECO:0000259" key="9">
    <source>
        <dbReference type="Pfam" id="PF07685"/>
    </source>
</evidence>
<dbReference type="InterPro" id="IPR027417">
    <property type="entry name" value="P-loop_NTPase"/>
</dbReference>
<dbReference type="CDD" id="cd05388">
    <property type="entry name" value="CobB_N"/>
    <property type="match status" value="1"/>
</dbReference>
<proteinExistence type="inferred from homology"/>
<dbReference type="InterPro" id="IPR011698">
    <property type="entry name" value="GATase_3"/>
</dbReference>
<dbReference type="NCBIfam" id="NF002204">
    <property type="entry name" value="PRK01077.1"/>
    <property type="match status" value="1"/>
</dbReference>
<feature type="active site" description="Nucleophile" evidence="7">
    <location>
        <position position="402"/>
    </location>
</feature>
<evidence type="ECO:0000313" key="10">
    <source>
        <dbReference type="EMBL" id="SHH85095.1"/>
    </source>
</evidence>
<evidence type="ECO:0000256" key="1">
    <source>
        <dbReference type="ARBA" id="ARBA00001946"/>
    </source>
</evidence>
<evidence type="ECO:0000259" key="8">
    <source>
        <dbReference type="Pfam" id="PF01656"/>
    </source>
</evidence>
<comment type="cofactor">
    <cofactor evidence="1 7">
        <name>Mg(2+)</name>
        <dbReference type="ChEBI" id="CHEBI:18420"/>
    </cofactor>
</comment>
<dbReference type="EC" id="6.3.5.11" evidence="7"/>
<dbReference type="InterPro" id="IPR029062">
    <property type="entry name" value="Class_I_gatase-like"/>
</dbReference>
<keyword evidence="5 7" id="KW-0460">Magnesium</keyword>
<dbReference type="Proteomes" id="UP000183954">
    <property type="component" value="Unassembled WGS sequence"/>
</dbReference>
<feature type="domain" description="CobQ/CobB/MinD/ParA nucleotide binding" evidence="8">
    <location>
        <begin position="69"/>
        <end position="247"/>
    </location>
</feature>
<evidence type="ECO:0000256" key="4">
    <source>
        <dbReference type="ARBA" id="ARBA00022840"/>
    </source>
</evidence>